<feature type="compositionally biased region" description="Basic and acidic residues" evidence="6">
    <location>
        <begin position="154"/>
        <end position="170"/>
    </location>
</feature>
<evidence type="ECO:0000259" key="8">
    <source>
        <dbReference type="PROSITE" id="PS01031"/>
    </source>
</evidence>
<evidence type="ECO:0000256" key="7">
    <source>
        <dbReference type="SAM" id="Phobius"/>
    </source>
</evidence>
<dbReference type="EMBL" id="CAMGYJ010000004">
    <property type="protein sequence ID" value="CAI0397399.1"/>
    <property type="molecule type" value="Genomic_DNA"/>
</dbReference>
<feature type="compositionally biased region" description="Polar residues" evidence="6">
    <location>
        <begin position="120"/>
        <end position="139"/>
    </location>
</feature>
<evidence type="ECO:0000256" key="1">
    <source>
        <dbReference type="ARBA" id="ARBA00004162"/>
    </source>
</evidence>
<feature type="region of interest" description="Disordered" evidence="6">
    <location>
        <begin position="104"/>
        <end position="178"/>
    </location>
</feature>
<feature type="compositionally biased region" description="Basic and acidic residues" evidence="6">
    <location>
        <begin position="104"/>
        <end position="119"/>
    </location>
</feature>
<gene>
    <name evidence="9" type="ORF">LITE_LOCUS9528</name>
</gene>
<dbReference type="InterPro" id="IPR008978">
    <property type="entry name" value="HSP20-like_chaperone"/>
</dbReference>
<dbReference type="GO" id="GO:0006952">
    <property type="term" value="P:defense response"/>
    <property type="evidence" value="ECO:0007669"/>
    <property type="project" value="UniProtKB-KW"/>
</dbReference>
<feature type="domain" description="SHSP" evidence="8">
    <location>
        <begin position="10"/>
        <end position="116"/>
    </location>
</feature>
<organism evidence="9 10">
    <name type="scientific">Linum tenue</name>
    <dbReference type="NCBI Taxonomy" id="586396"/>
    <lineage>
        <taxon>Eukaryota</taxon>
        <taxon>Viridiplantae</taxon>
        <taxon>Streptophyta</taxon>
        <taxon>Embryophyta</taxon>
        <taxon>Tracheophyta</taxon>
        <taxon>Spermatophyta</taxon>
        <taxon>Magnoliopsida</taxon>
        <taxon>eudicotyledons</taxon>
        <taxon>Gunneridae</taxon>
        <taxon>Pentapetalae</taxon>
        <taxon>rosids</taxon>
        <taxon>fabids</taxon>
        <taxon>Malpighiales</taxon>
        <taxon>Linaceae</taxon>
        <taxon>Linum</taxon>
    </lineage>
</organism>
<accession>A0AAV0IJU2</accession>
<dbReference type="AlphaFoldDB" id="A0AAV0IJU2"/>
<dbReference type="PANTHER" id="PTHR43670">
    <property type="entry name" value="HEAT SHOCK PROTEIN 26"/>
    <property type="match status" value="1"/>
</dbReference>
<dbReference type="GO" id="GO:0005886">
    <property type="term" value="C:plasma membrane"/>
    <property type="evidence" value="ECO:0007669"/>
    <property type="project" value="UniProtKB-SubCell"/>
</dbReference>
<keyword evidence="10" id="KW-1185">Reference proteome</keyword>
<dbReference type="PANTHER" id="PTHR43670:SF73">
    <property type="entry name" value="INACTIVE PROTEIN RESTRICTED TEV MOVEMENT 2-LIKE"/>
    <property type="match status" value="1"/>
</dbReference>
<dbReference type="CDD" id="cd06464">
    <property type="entry name" value="ACD_sHsps-like"/>
    <property type="match status" value="1"/>
</dbReference>
<sequence>MKPAGQQLQLGYQDFEPTADWLRDDAEFHTFLLYLPGFRKEQLKVQVTSAGNLRISGEGPIVRDNKISRFCHEVHVSSTSYDIGGITAKFEGGVLRIKLPKIKQRQESEPLKKPDEQVLQKDQTGSGPNAKQPEANQLNDPKVSATGDPGNGSLEDHKTAPRDAEAEKQETTTQGSSPGVVLHYREFFDGFVTKLKMIKGSESAGIVMAAGLMGLVLGFCLEKAVRSFQGGIGDAAS</sequence>
<comment type="caution">
    <text evidence="9">The sequence shown here is derived from an EMBL/GenBank/DDBJ whole genome shotgun (WGS) entry which is preliminary data.</text>
</comment>
<proteinExistence type="inferred from homology"/>
<keyword evidence="3" id="KW-0611">Plant defense</keyword>
<evidence type="ECO:0000313" key="9">
    <source>
        <dbReference type="EMBL" id="CAI0397399.1"/>
    </source>
</evidence>
<dbReference type="PROSITE" id="PS01031">
    <property type="entry name" value="SHSP"/>
    <property type="match status" value="1"/>
</dbReference>
<evidence type="ECO:0000256" key="6">
    <source>
        <dbReference type="SAM" id="MobiDB-lite"/>
    </source>
</evidence>
<keyword evidence="2" id="KW-1003">Cell membrane</keyword>
<dbReference type="SUPFAM" id="SSF49764">
    <property type="entry name" value="HSP20-like chaperones"/>
    <property type="match status" value="1"/>
</dbReference>
<keyword evidence="7" id="KW-0472">Membrane</keyword>
<comment type="subcellular location">
    <subcellularLocation>
        <location evidence="1">Cell membrane</location>
        <topology evidence="1">Single-pass membrane protein</topology>
    </subcellularLocation>
</comment>
<dbReference type="Pfam" id="PF00011">
    <property type="entry name" value="HSP20"/>
    <property type="match status" value="1"/>
</dbReference>
<evidence type="ECO:0000256" key="3">
    <source>
        <dbReference type="ARBA" id="ARBA00022821"/>
    </source>
</evidence>
<evidence type="ECO:0000256" key="2">
    <source>
        <dbReference type="ARBA" id="ARBA00022475"/>
    </source>
</evidence>
<comment type="similarity">
    <text evidence="4 5">Belongs to the small heat shock protein (HSP20) family.</text>
</comment>
<dbReference type="GO" id="GO:0034605">
    <property type="term" value="P:cellular response to heat"/>
    <property type="evidence" value="ECO:0007669"/>
    <property type="project" value="TreeGrafter"/>
</dbReference>
<evidence type="ECO:0000313" key="10">
    <source>
        <dbReference type="Proteomes" id="UP001154282"/>
    </source>
</evidence>
<evidence type="ECO:0000256" key="5">
    <source>
        <dbReference type="RuleBase" id="RU003616"/>
    </source>
</evidence>
<keyword evidence="7" id="KW-1133">Transmembrane helix</keyword>
<keyword evidence="7" id="KW-0812">Transmembrane</keyword>
<protein>
    <recommendedName>
        <fullName evidence="8">SHSP domain-containing protein</fullName>
    </recommendedName>
</protein>
<dbReference type="Gene3D" id="2.60.40.790">
    <property type="match status" value="1"/>
</dbReference>
<feature type="transmembrane region" description="Helical" evidence="7">
    <location>
        <begin position="203"/>
        <end position="221"/>
    </location>
</feature>
<name>A0AAV0IJU2_9ROSI</name>
<dbReference type="InterPro" id="IPR002068">
    <property type="entry name" value="A-crystallin/Hsp20_dom"/>
</dbReference>
<reference evidence="9" key="1">
    <citation type="submission" date="2022-08" db="EMBL/GenBank/DDBJ databases">
        <authorList>
            <person name="Gutierrez-Valencia J."/>
        </authorList>
    </citation>
    <scope>NUCLEOTIDE SEQUENCE</scope>
</reference>
<evidence type="ECO:0000256" key="4">
    <source>
        <dbReference type="PROSITE-ProRule" id="PRU00285"/>
    </source>
</evidence>
<dbReference type="Proteomes" id="UP001154282">
    <property type="component" value="Unassembled WGS sequence"/>
</dbReference>